<comment type="cofactor">
    <cofactor evidence="1">
        <name>Zn(2+)</name>
        <dbReference type="ChEBI" id="CHEBI:29105"/>
    </cofactor>
</comment>
<organism evidence="9 10">
    <name type="scientific">Reticulomyxa filosa</name>
    <dbReference type="NCBI Taxonomy" id="46433"/>
    <lineage>
        <taxon>Eukaryota</taxon>
        <taxon>Sar</taxon>
        <taxon>Rhizaria</taxon>
        <taxon>Retaria</taxon>
        <taxon>Foraminifera</taxon>
        <taxon>Monothalamids</taxon>
        <taxon>Reticulomyxidae</taxon>
        <taxon>Reticulomyxa</taxon>
    </lineage>
</organism>
<dbReference type="EMBL" id="ASPP01010430">
    <property type="protein sequence ID" value="ETO22842.1"/>
    <property type="molecule type" value="Genomic_DNA"/>
</dbReference>
<dbReference type="OrthoDB" id="438179at2759"/>
<keyword evidence="5" id="KW-0862">Zinc</keyword>
<keyword evidence="4" id="KW-0547">Nucleotide-binding</keyword>
<dbReference type="InterPro" id="IPR024909">
    <property type="entry name" value="Cys-tRNA/MSH_ligase"/>
</dbReference>
<dbReference type="Pfam" id="PF01406">
    <property type="entry name" value="tRNA-synt_1e"/>
    <property type="match status" value="1"/>
</dbReference>
<protein>
    <submittedName>
        <fullName evidence="9">Cysteinyl-tRNA synthetase</fullName>
    </submittedName>
</protein>
<accession>X6NBZ5</accession>
<evidence type="ECO:0000256" key="4">
    <source>
        <dbReference type="ARBA" id="ARBA00022741"/>
    </source>
</evidence>
<dbReference type="SUPFAM" id="SSF47323">
    <property type="entry name" value="Anticodon-binding domain of a subclass of class I aminoacyl-tRNA synthetases"/>
    <property type="match status" value="1"/>
</dbReference>
<keyword evidence="3" id="KW-0479">Metal-binding</keyword>
<proteinExistence type="predicted"/>
<dbReference type="OMA" id="RNIAREH"/>
<dbReference type="SUPFAM" id="SSF52374">
    <property type="entry name" value="Nucleotidylyl transferase"/>
    <property type="match status" value="1"/>
</dbReference>
<comment type="caution">
    <text evidence="9">The sequence shown here is derived from an EMBL/GenBank/DDBJ whole genome shotgun (WGS) entry which is preliminary data.</text>
</comment>
<evidence type="ECO:0000256" key="3">
    <source>
        <dbReference type="ARBA" id="ARBA00022723"/>
    </source>
</evidence>
<evidence type="ECO:0000256" key="5">
    <source>
        <dbReference type="ARBA" id="ARBA00022833"/>
    </source>
</evidence>
<dbReference type="InterPro" id="IPR009080">
    <property type="entry name" value="tRNAsynth_Ia_anticodon-bd"/>
</dbReference>
<evidence type="ECO:0000256" key="1">
    <source>
        <dbReference type="ARBA" id="ARBA00001947"/>
    </source>
</evidence>
<dbReference type="GO" id="GO:0005737">
    <property type="term" value="C:cytoplasm"/>
    <property type="evidence" value="ECO:0007669"/>
    <property type="project" value="TreeGrafter"/>
</dbReference>
<evidence type="ECO:0000256" key="7">
    <source>
        <dbReference type="SAM" id="Coils"/>
    </source>
</evidence>
<feature type="domain" description="tRNA synthetases class I catalytic" evidence="8">
    <location>
        <begin position="1"/>
        <end position="47"/>
    </location>
</feature>
<gene>
    <name evidence="9" type="ORF">RFI_14353</name>
</gene>
<dbReference type="Proteomes" id="UP000023152">
    <property type="component" value="Unassembled WGS sequence"/>
</dbReference>
<dbReference type="PANTHER" id="PTHR10890">
    <property type="entry name" value="CYSTEINYL-TRNA SYNTHETASE"/>
    <property type="match status" value="1"/>
</dbReference>
<keyword evidence="7" id="KW-0175">Coiled coil</keyword>
<dbReference type="AlphaFoldDB" id="X6NBZ5"/>
<dbReference type="GO" id="GO:0046872">
    <property type="term" value="F:metal ion binding"/>
    <property type="evidence" value="ECO:0007669"/>
    <property type="project" value="UniProtKB-KW"/>
</dbReference>
<evidence type="ECO:0000313" key="10">
    <source>
        <dbReference type="Proteomes" id="UP000023152"/>
    </source>
</evidence>
<sequence>MSKSLKNFITIRDALKMSSSRQIRLLFILQSWHGTMDYSDASLDEVKRKEHELLEFFLLIRALNRQFHDPHVIAATPFGILCLCFLLNMMMNDDDDENDGNLDASFNECILSRQAEVDKALRDNFDYPKAMKALMDLMSDCHSYLKNQKGRPHVLLLNKAADYVNDMLKIFGVTPRHDSHFLGNELFQKEQLLRPILDIITQYRYEVLNYFFFFLLACFIADLYRKHADTSMYEAVMKRFDEIIVETQSKKSTLIHPYDELHKQLQHVLITFHEQLTKLKKSGTLNEVVKATDKLRDETLPLLGVKLADTEEHLGGSIWKLYSHKPLSSDDNNNKDVQTEKNKVQNRIKQLNKDLNGWTKKITSPKDLFASESFKKEYLRFDEKGFPTHDASNKLLSKNQIKKLHKLWQTQEKLHKQYLDELTKNPTFFEDLKSELAKEKNKLKETDRH</sequence>
<reference evidence="9 10" key="1">
    <citation type="journal article" date="2013" name="Curr. Biol.">
        <title>The Genome of the Foraminiferan Reticulomyxa filosa.</title>
        <authorList>
            <person name="Glockner G."/>
            <person name="Hulsmann N."/>
            <person name="Schleicher M."/>
            <person name="Noegel A.A."/>
            <person name="Eichinger L."/>
            <person name="Gallinger C."/>
            <person name="Pawlowski J."/>
            <person name="Sierra R."/>
            <person name="Euteneuer U."/>
            <person name="Pillet L."/>
            <person name="Moustafa A."/>
            <person name="Platzer M."/>
            <person name="Groth M."/>
            <person name="Szafranski K."/>
            <person name="Schliwa M."/>
        </authorList>
    </citation>
    <scope>NUCLEOTIDE SEQUENCE [LARGE SCALE GENOMIC DNA]</scope>
</reference>
<dbReference type="InterPro" id="IPR014729">
    <property type="entry name" value="Rossmann-like_a/b/a_fold"/>
</dbReference>
<dbReference type="InterPro" id="IPR032678">
    <property type="entry name" value="tRNA-synt_1_cat_dom"/>
</dbReference>
<evidence type="ECO:0000256" key="6">
    <source>
        <dbReference type="ARBA" id="ARBA00022840"/>
    </source>
</evidence>
<evidence type="ECO:0000259" key="8">
    <source>
        <dbReference type="Pfam" id="PF01406"/>
    </source>
</evidence>
<name>X6NBZ5_RETFI</name>
<keyword evidence="2" id="KW-0436">Ligase</keyword>
<dbReference type="GO" id="GO:0004817">
    <property type="term" value="F:cysteine-tRNA ligase activity"/>
    <property type="evidence" value="ECO:0007669"/>
    <property type="project" value="TreeGrafter"/>
</dbReference>
<keyword evidence="6" id="KW-0067">ATP-binding</keyword>
<dbReference type="PANTHER" id="PTHR10890:SF3">
    <property type="entry name" value="CYSTEINE--TRNA LIGASE, CYTOPLASMIC"/>
    <property type="match status" value="1"/>
</dbReference>
<dbReference type="GO" id="GO:0006423">
    <property type="term" value="P:cysteinyl-tRNA aminoacylation"/>
    <property type="evidence" value="ECO:0007669"/>
    <property type="project" value="TreeGrafter"/>
</dbReference>
<evidence type="ECO:0000313" key="9">
    <source>
        <dbReference type="EMBL" id="ETO22842.1"/>
    </source>
</evidence>
<dbReference type="GO" id="GO:0005524">
    <property type="term" value="F:ATP binding"/>
    <property type="evidence" value="ECO:0007669"/>
    <property type="project" value="UniProtKB-KW"/>
</dbReference>
<evidence type="ECO:0000256" key="2">
    <source>
        <dbReference type="ARBA" id="ARBA00022598"/>
    </source>
</evidence>
<feature type="coiled-coil region" evidence="7">
    <location>
        <begin position="334"/>
        <end position="361"/>
    </location>
</feature>
<dbReference type="Gene3D" id="3.40.50.620">
    <property type="entry name" value="HUPs"/>
    <property type="match status" value="1"/>
</dbReference>
<keyword evidence="10" id="KW-1185">Reference proteome</keyword>
<keyword evidence="9" id="KW-0030">Aminoacyl-tRNA synthetase</keyword>